<accession>A0A7J7JN46</accession>
<proteinExistence type="predicted"/>
<evidence type="ECO:0000313" key="2">
    <source>
        <dbReference type="Proteomes" id="UP000593567"/>
    </source>
</evidence>
<reference evidence="1" key="1">
    <citation type="submission" date="2020-06" db="EMBL/GenBank/DDBJ databases">
        <title>Draft genome of Bugula neritina, a colonial animal packing powerful symbionts and potential medicines.</title>
        <authorList>
            <person name="Rayko M."/>
        </authorList>
    </citation>
    <scope>NUCLEOTIDE SEQUENCE [LARGE SCALE GENOMIC DNA]</scope>
    <source>
        <strain evidence="1">Kwan_BN1</strain>
    </source>
</reference>
<keyword evidence="2" id="KW-1185">Reference proteome</keyword>
<dbReference type="Proteomes" id="UP000593567">
    <property type="component" value="Unassembled WGS sequence"/>
</dbReference>
<evidence type="ECO:0000313" key="1">
    <source>
        <dbReference type="EMBL" id="KAF6027293.1"/>
    </source>
</evidence>
<organism evidence="1 2">
    <name type="scientific">Bugula neritina</name>
    <name type="common">Brown bryozoan</name>
    <name type="synonym">Sertularia neritina</name>
    <dbReference type="NCBI Taxonomy" id="10212"/>
    <lineage>
        <taxon>Eukaryota</taxon>
        <taxon>Metazoa</taxon>
        <taxon>Spiralia</taxon>
        <taxon>Lophotrochozoa</taxon>
        <taxon>Bryozoa</taxon>
        <taxon>Gymnolaemata</taxon>
        <taxon>Cheilostomatida</taxon>
        <taxon>Flustrina</taxon>
        <taxon>Buguloidea</taxon>
        <taxon>Bugulidae</taxon>
        <taxon>Bugula</taxon>
    </lineage>
</organism>
<sequence>MDVYRNNLFILTCDVAEEHEGDVVMEHTGDVAKGQASDVAMEHTGDVAKAQAGLVLVYKLSDGKPELVQQYNHSNVTQNTKFVNLENQMFTSCDTTNSLWVYSTERNDFIQLMINLWLVSPSNGHWMCAVRGAGLILCNRNSQEVCRINEKTGQVLWSVRNLLYPGPIACYKDNYVLVCGTLNQERAIYILDAYTERNGSRYLNSISLLLPLDSVAATIIRWVQLEPH</sequence>
<gene>
    <name evidence="1" type="ORF">EB796_014407</name>
</gene>
<name>A0A7J7JN46_BUGNE</name>
<dbReference type="InterPro" id="IPR011044">
    <property type="entry name" value="Quino_amine_DH_bsu"/>
</dbReference>
<dbReference type="EMBL" id="VXIV02002112">
    <property type="protein sequence ID" value="KAF6027293.1"/>
    <property type="molecule type" value="Genomic_DNA"/>
</dbReference>
<dbReference type="AlphaFoldDB" id="A0A7J7JN46"/>
<comment type="caution">
    <text evidence="1">The sequence shown here is derived from an EMBL/GenBank/DDBJ whole genome shotgun (WGS) entry which is preliminary data.</text>
</comment>
<dbReference type="SUPFAM" id="SSF50969">
    <property type="entry name" value="YVTN repeat-like/Quinoprotein amine dehydrogenase"/>
    <property type="match status" value="1"/>
</dbReference>
<protein>
    <submittedName>
        <fullName evidence="1">Uncharacterized protein</fullName>
    </submittedName>
</protein>